<dbReference type="GO" id="GO:0017168">
    <property type="term" value="F:5-oxoprolinase (ATP-hydrolyzing) activity"/>
    <property type="evidence" value="ECO:0007669"/>
    <property type="project" value="TreeGrafter"/>
</dbReference>
<dbReference type="InterPro" id="IPR008040">
    <property type="entry name" value="Hydant_A_N"/>
</dbReference>
<evidence type="ECO:0000259" key="1">
    <source>
        <dbReference type="Pfam" id="PF01968"/>
    </source>
</evidence>
<evidence type="ECO:0000259" key="3">
    <source>
        <dbReference type="Pfam" id="PF19278"/>
    </source>
</evidence>
<dbReference type="InterPro" id="IPR043129">
    <property type="entry name" value="ATPase_NBD"/>
</dbReference>
<dbReference type="Pfam" id="PF01968">
    <property type="entry name" value="Hydantoinase_A"/>
    <property type="match status" value="1"/>
</dbReference>
<evidence type="ECO:0000259" key="2">
    <source>
        <dbReference type="Pfam" id="PF05378"/>
    </source>
</evidence>
<dbReference type="SUPFAM" id="SSF53067">
    <property type="entry name" value="Actin-like ATPase domain"/>
    <property type="match status" value="1"/>
</dbReference>
<accession>A0A4R3MBJ8</accession>
<dbReference type="EMBL" id="SMAJ01000001">
    <property type="protein sequence ID" value="TCT11024.1"/>
    <property type="molecule type" value="Genomic_DNA"/>
</dbReference>
<feature type="domain" description="Hydantoinase/oxoprolinase N-terminal" evidence="2">
    <location>
        <begin position="3"/>
        <end position="181"/>
    </location>
</feature>
<dbReference type="PANTHER" id="PTHR11365">
    <property type="entry name" value="5-OXOPROLINASE RELATED"/>
    <property type="match status" value="1"/>
</dbReference>
<reference evidence="4 5" key="1">
    <citation type="submission" date="2019-03" db="EMBL/GenBank/DDBJ databases">
        <title>Genomic Encyclopedia of Type Strains, Phase IV (KMG-IV): sequencing the most valuable type-strain genomes for metagenomic binning, comparative biology and taxonomic classification.</title>
        <authorList>
            <person name="Goeker M."/>
        </authorList>
    </citation>
    <scope>NUCLEOTIDE SEQUENCE [LARGE SCALE GENOMIC DNA]</scope>
    <source>
        <strain evidence="4 5">DSM 24591</strain>
    </source>
</reference>
<dbReference type="Pfam" id="PF05378">
    <property type="entry name" value="Hydant_A_N"/>
    <property type="match status" value="1"/>
</dbReference>
<comment type="caution">
    <text evidence="4">The sequence shown here is derived from an EMBL/GenBank/DDBJ whole genome shotgun (WGS) entry which is preliminary data.</text>
</comment>
<dbReference type="GO" id="GO:0005829">
    <property type="term" value="C:cytosol"/>
    <property type="evidence" value="ECO:0007669"/>
    <property type="project" value="TreeGrafter"/>
</dbReference>
<dbReference type="AlphaFoldDB" id="A0A4R3MBJ8"/>
<protein>
    <submittedName>
        <fullName evidence="4">N-methylhydantoinase A</fullName>
    </submittedName>
</protein>
<dbReference type="InterPro" id="IPR002821">
    <property type="entry name" value="Hydantoinase_A"/>
</dbReference>
<keyword evidence="5" id="KW-1185">Reference proteome</keyword>
<name>A0A4R3MBJ8_9BURK</name>
<dbReference type="GO" id="GO:0006749">
    <property type="term" value="P:glutathione metabolic process"/>
    <property type="evidence" value="ECO:0007669"/>
    <property type="project" value="TreeGrafter"/>
</dbReference>
<dbReference type="Proteomes" id="UP000295525">
    <property type="component" value="Unassembled WGS sequence"/>
</dbReference>
<feature type="domain" description="Hydantoinase A/oxoprolinase" evidence="1">
    <location>
        <begin position="202"/>
        <end position="487"/>
    </location>
</feature>
<dbReference type="InterPro" id="IPR045079">
    <property type="entry name" value="Oxoprolinase-like"/>
</dbReference>
<dbReference type="Pfam" id="PF19278">
    <property type="entry name" value="Hydant_A_C"/>
    <property type="match status" value="1"/>
</dbReference>
<feature type="domain" description="Acetophenone carboxylase-like C-terminal" evidence="3">
    <location>
        <begin position="508"/>
        <end position="670"/>
    </location>
</feature>
<dbReference type="OrthoDB" id="9768323at2"/>
<dbReference type="InterPro" id="IPR049517">
    <property type="entry name" value="ACX-like_C"/>
</dbReference>
<dbReference type="RefSeq" id="WP_132579436.1">
    <property type="nucleotide sequence ID" value="NZ_SMAJ01000001.1"/>
</dbReference>
<gene>
    <name evidence="4" type="ORF">EDC26_101250</name>
</gene>
<proteinExistence type="predicted"/>
<evidence type="ECO:0000313" key="4">
    <source>
        <dbReference type="EMBL" id="TCT11024.1"/>
    </source>
</evidence>
<organism evidence="4 5">
    <name type="scientific">Paralcaligenes ureilyticus</name>
    <dbReference type="NCBI Taxonomy" id="627131"/>
    <lineage>
        <taxon>Bacteria</taxon>
        <taxon>Pseudomonadati</taxon>
        <taxon>Pseudomonadota</taxon>
        <taxon>Betaproteobacteria</taxon>
        <taxon>Burkholderiales</taxon>
        <taxon>Alcaligenaceae</taxon>
        <taxon>Paralcaligenes</taxon>
    </lineage>
</organism>
<dbReference type="PANTHER" id="PTHR11365:SF23">
    <property type="entry name" value="HYPOTHETICAL 5-OXOPROLINASE (EUROFUNG)-RELATED"/>
    <property type="match status" value="1"/>
</dbReference>
<evidence type="ECO:0000313" key="5">
    <source>
        <dbReference type="Proteomes" id="UP000295525"/>
    </source>
</evidence>
<sequence>MYRIGIDVGGTFTDFTLVNENEGGVAFFKEPSTPHDPSEAIDNGIRGLMNEHGIAPDQISHIGHGTTVATNLIIERKGALCGLITTKGFRDVLEIGRQVRPHLYDYSVIKPPALVPRALRCEAAERISAKGAIQLGLNEDDVRTAARYLRDASVEAIAICFLHSYRNPLHEQRARDIVKEVAPDVYISISSDVLPEFREYERLSTTALNATVGPRMERYLQRFLDRVSAAGVPAQPLTIHSNGGLMSVETVRHYPVRTCLSGPAAGVVGAAVVGRVAGFPELVTFDVGGTSTDVSLIHESKPIFTSNRQVAGYPVKTPMVDIHVIGAGGGSIAWLDDSGSLKVGPHSAGAVPGPVGYGRGGTLPTITDAMFALQRLNPHSLLKGKMAVQAAAARAVIMEKVAEPLGLTLEAAAEGIIRIANANMSRAIRSVSTERGYELSKFALFAFGGAGPLHAMDVARECGIPVVVVPQEPGTMCARGMLLTDISFDFVESDIALVDASSWARIIEKIERLTRDAAQWLASEGVDGADRAYDTVIDARYVGQNFEVQVAMARGTVPDYASFESNFHAAHLREYGYNVPERAIEVINCRVKAVGTVVKAPLAKLAVKPVPAPVSRREIYFGADHGWLPANVYDRDQLGAGAEFTGPVVLEEMSSTTVIAPGQRARIDDYGNLVVRIA</sequence>